<gene>
    <name evidence="1" type="ORF">HELGO_WM12799</name>
</gene>
<name>A0A6S6SZZ7_9GAMM</name>
<reference evidence="1" key="1">
    <citation type="submission" date="2020-01" db="EMBL/GenBank/DDBJ databases">
        <authorList>
            <person name="Meier V. D."/>
            <person name="Meier V D."/>
        </authorList>
    </citation>
    <scope>NUCLEOTIDE SEQUENCE</scope>
    <source>
        <strain evidence="1">HLG_WM_MAG_07</strain>
    </source>
</reference>
<dbReference type="AlphaFoldDB" id="A0A6S6SZZ7"/>
<evidence type="ECO:0000313" key="1">
    <source>
        <dbReference type="EMBL" id="CAA6808542.1"/>
    </source>
</evidence>
<dbReference type="EMBL" id="CACVAY010000037">
    <property type="protein sequence ID" value="CAA6808542.1"/>
    <property type="molecule type" value="Genomic_DNA"/>
</dbReference>
<proteinExistence type="predicted"/>
<organism evidence="1">
    <name type="scientific">uncultured Thiotrichaceae bacterium</name>
    <dbReference type="NCBI Taxonomy" id="298394"/>
    <lineage>
        <taxon>Bacteria</taxon>
        <taxon>Pseudomonadati</taxon>
        <taxon>Pseudomonadota</taxon>
        <taxon>Gammaproteobacteria</taxon>
        <taxon>Thiotrichales</taxon>
        <taxon>Thiotrichaceae</taxon>
        <taxon>environmental samples</taxon>
    </lineage>
</organism>
<accession>A0A6S6SZZ7</accession>
<protein>
    <submittedName>
        <fullName evidence="1">Uncharacterized protein</fullName>
    </submittedName>
</protein>
<sequence length="53" mass="6066">MKCKIGRDGVIRTLDPHNPIVVRYQAALRPDTSGAEYMKLFRMKSIIFKIISS</sequence>